<reference evidence="2" key="1">
    <citation type="submission" date="2020-02" db="EMBL/GenBank/DDBJ databases">
        <authorList>
            <person name="Meier V. D."/>
        </authorList>
    </citation>
    <scope>NUCLEOTIDE SEQUENCE</scope>
    <source>
        <strain evidence="2">AVDCRST_MAG93</strain>
    </source>
</reference>
<feature type="non-terminal residue" evidence="2">
    <location>
        <position position="1"/>
    </location>
</feature>
<proteinExistence type="predicted"/>
<evidence type="ECO:0000256" key="1">
    <source>
        <dbReference type="SAM" id="Coils"/>
    </source>
</evidence>
<gene>
    <name evidence="2" type="ORF">AVDCRST_MAG93-9452</name>
</gene>
<organism evidence="2">
    <name type="scientific">uncultured Chloroflexia bacterium</name>
    <dbReference type="NCBI Taxonomy" id="1672391"/>
    <lineage>
        <taxon>Bacteria</taxon>
        <taxon>Bacillati</taxon>
        <taxon>Chloroflexota</taxon>
        <taxon>Chloroflexia</taxon>
        <taxon>environmental samples</taxon>
    </lineage>
</organism>
<name>A0A6J4NIA3_9CHLR</name>
<sequence length="242" mass="27024">FDEEREKIEFREGVVGSTQVGAKGGAISGLRKVDVPVADPAKGEGLVALVDGLHTREGVRADLAAVFGKNPHAVALLDDCRQGWGHLVQAGVVTFMEEAMETYHFGLFADFAPGLAKSSFGIVYPESVAAETDEVLNKIGETFRQGLDPVRLLRQKDKLTRELEQARKKVARFESRAGDLQKQLSRARERNKQIRVRTSRLEEQRDQLNAHYSKQRYKIVDVVARMASRIPGLRSLLRRNTT</sequence>
<dbReference type="AlphaFoldDB" id="A0A6J4NIA3"/>
<evidence type="ECO:0000313" key="2">
    <source>
        <dbReference type="EMBL" id="CAA9385874.1"/>
    </source>
</evidence>
<protein>
    <submittedName>
        <fullName evidence="2">Uncharacterized protein</fullName>
    </submittedName>
</protein>
<feature type="coiled-coil region" evidence="1">
    <location>
        <begin position="156"/>
        <end position="211"/>
    </location>
</feature>
<keyword evidence="1" id="KW-0175">Coiled coil</keyword>
<dbReference type="EMBL" id="CADCTR010003175">
    <property type="protein sequence ID" value="CAA9385874.1"/>
    <property type="molecule type" value="Genomic_DNA"/>
</dbReference>
<accession>A0A6J4NIA3</accession>